<reference evidence="1" key="2">
    <citation type="journal article" date="2015" name="Data Brief">
        <title>Shoot transcriptome of the giant reed, Arundo donax.</title>
        <authorList>
            <person name="Barrero R.A."/>
            <person name="Guerrero F.D."/>
            <person name="Moolhuijzen P."/>
            <person name="Goolsby J.A."/>
            <person name="Tidwell J."/>
            <person name="Bellgard S.E."/>
            <person name="Bellgard M.I."/>
        </authorList>
    </citation>
    <scope>NUCLEOTIDE SEQUENCE</scope>
    <source>
        <tissue evidence="1">Shoot tissue taken approximately 20 cm above the soil surface</tissue>
    </source>
</reference>
<reference evidence="1" key="1">
    <citation type="submission" date="2014-09" db="EMBL/GenBank/DDBJ databases">
        <authorList>
            <person name="Magalhaes I.L.F."/>
            <person name="Oliveira U."/>
            <person name="Santos F.R."/>
            <person name="Vidigal T.H.D.A."/>
            <person name="Brescovit A.D."/>
            <person name="Santos A.J."/>
        </authorList>
    </citation>
    <scope>NUCLEOTIDE SEQUENCE</scope>
    <source>
        <tissue evidence="1">Shoot tissue taken approximately 20 cm above the soil surface</tissue>
    </source>
</reference>
<evidence type="ECO:0000313" key="1">
    <source>
        <dbReference type="EMBL" id="JAD48975.1"/>
    </source>
</evidence>
<proteinExistence type="predicted"/>
<name>A0A0A9AJ44_ARUDO</name>
<dbReference type="AlphaFoldDB" id="A0A0A9AJ44"/>
<organism evidence="1">
    <name type="scientific">Arundo donax</name>
    <name type="common">Giant reed</name>
    <name type="synonym">Donax arundinaceus</name>
    <dbReference type="NCBI Taxonomy" id="35708"/>
    <lineage>
        <taxon>Eukaryota</taxon>
        <taxon>Viridiplantae</taxon>
        <taxon>Streptophyta</taxon>
        <taxon>Embryophyta</taxon>
        <taxon>Tracheophyta</taxon>
        <taxon>Spermatophyta</taxon>
        <taxon>Magnoliopsida</taxon>
        <taxon>Liliopsida</taxon>
        <taxon>Poales</taxon>
        <taxon>Poaceae</taxon>
        <taxon>PACMAD clade</taxon>
        <taxon>Arundinoideae</taxon>
        <taxon>Arundineae</taxon>
        <taxon>Arundo</taxon>
    </lineage>
</organism>
<protein>
    <submittedName>
        <fullName evidence="1">Uncharacterized protein</fullName>
    </submittedName>
</protein>
<sequence>MYSRTFCSLKARKGEGAPSGFQRWRIGHPDWIDVGQNNNLSWVTLGPLRGGVRHRAIRRRCAV</sequence>
<accession>A0A0A9AJ44</accession>
<dbReference type="EMBL" id="GBRH01248920">
    <property type="protein sequence ID" value="JAD48975.1"/>
    <property type="molecule type" value="Transcribed_RNA"/>
</dbReference>